<dbReference type="GO" id="GO:0005886">
    <property type="term" value="C:plasma membrane"/>
    <property type="evidence" value="ECO:0007669"/>
    <property type="project" value="UniProtKB-SubCell"/>
</dbReference>
<dbReference type="Pfam" id="PF02518">
    <property type="entry name" value="HATPase_c"/>
    <property type="match status" value="1"/>
</dbReference>
<organism evidence="9 10">
    <name type="scientific">Pararhodospirillum oryzae</name>
    <dbReference type="NCBI Taxonomy" id="478448"/>
    <lineage>
        <taxon>Bacteria</taxon>
        <taxon>Pseudomonadati</taxon>
        <taxon>Pseudomonadota</taxon>
        <taxon>Alphaproteobacteria</taxon>
        <taxon>Rhodospirillales</taxon>
        <taxon>Rhodospirillaceae</taxon>
        <taxon>Pararhodospirillum</taxon>
    </lineage>
</organism>
<evidence type="ECO:0000256" key="1">
    <source>
        <dbReference type="ARBA" id="ARBA00000085"/>
    </source>
</evidence>
<protein>
    <recommendedName>
        <fullName evidence="3">histidine kinase</fullName>
        <ecNumber evidence="3">2.7.13.3</ecNumber>
    </recommendedName>
</protein>
<dbReference type="PROSITE" id="PS50109">
    <property type="entry name" value="HIS_KIN"/>
    <property type="match status" value="1"/>
</dbReference>
<keyword evidence="7" id="KW-0472">Membrane</keyword>
<dbReference type="InterPro" id="IPR003661">
    <property type="entry name" value="HisK_dim/P_dom"/>
</dbReference>
<dbReference type="InterPro" id="IPR005467">
    <property type="entry name" value="His_kinase_dom"/>
</dbReference>
<dbReference type="GO" id="GO:0000155">
    <property type="term" value="F:phosphorelay sensor kinase activity"/>
    <property type="evidence" value="ECO:0007669"/>
    <property type="project" value="InterPro"/>
</dbReference>
<dbReference type="Pfam" id="PF21623">
    <property type="entry name" value="HK_sensor_dom_bact"/>
    <property type="match status" value="1"/>
</dbReference>
<reference evidence="9 10" key="1">
    <citation type="submission" date="2019-07" db="EMBL/GenBank/DDBJ databases">
        <title>Whole genome shotgun sequence of Rhodospirillum oryzae NBRC 107573.</title>
        <authorList>
            <person name="Hosoyama A."/>
            <person name="Uohara A."/>
            <person name="Ohji S."/>
            <person name="Ichikawa N."/>
        </authorList>
    </citation>
    <scope>NUCLEOTIDE SEQUENCE [LARGE SCALE GENOMIC DNA]</scope>
    <source>
        <strain evidence="9 10">NBRC 107573</strain>
    </source>
</reference>
<dbReference type="PRINTS" id="PR00344">
    <property type="entry name" value="BCTRLSENSOR"/>
</dbReference>
<dbReference type="SUPFAM" id="SSF55874">
    <property type="entry name" value="ATPase domain of HSP90 chaperone/DNA topoisomerase II/histidine kinase"/>
    <property type="match status" value="1"/>
</dbReference>
<evidence type="ECO:0000256" key="6">
    <source>
        <dbReference type="ARBA" id="ARBA00022692"/>
    </source>
</evidence>
<evidence type="ECO:0000256" key="7">
    <source>
        <dbReference type="ARBA" id="ARBA00022989"/>
    </source>
</evidence>
<comment type="subcellular location">
    <subcellularLocation>
        <location evidence="2">Cell membrane</location>
        <topology evidence="2">Multi-pass membrane protein</topology>
    </subcellularLocation>
</comment>
<dbReference type="Pfam" id="PF00512">
    <property type="entry name" value="HisKA"/>
    <property type="match status" value="1"/>
</dbReference>
<dbReference type="SUPFAM" id="SSF47384">
    <property type="entry name" value="Homodimeric domain of signal transducing histidine kinase"/>
    <property type="match status" value="1"/>
</dbReference>
<dbReference type="InterPro" id="IPR029151">
    <property type="entry name" value="Sensor-like_sf"/>
</dbReference>
<evidence type="ECO:0000259" key="8">
    <source>
        <dbReference type="PROSITE" id="PS50109"/>
    </source>
</evidence>
<accession>A0A512H9W6</accession>
<dbReference type="InterPro" id="IPR036097">
    <property type="entry name" value="HisK_dim/P_sf"/>
</dbReference>
<dbReference type="Gene3D" id="1.10.287.130">
    <property type="match status" value="1"/>
</dbReference>
<dbReference type="SUPFAM" id="SSF103190">
    <property type="entry name" value="Sensory domain-like"/>
    <property type="match status" value="2"/>
</dbReference>
<keyword evidence="5" id="KW-0597">Phosphoprotein</keyword>
<keyword evidence="7" id="KW-1133">Transmembrane helix</keyword>
<name>A0A512H9W6_9PROT</name>
<dbReference type="Gene3D" id="3.30.565.10">
    <property type="entry name" value="Histidine kinase-like ATPase, C-terminal domain"/>
    <property type="match status" value="1"/>
</dbReference>
<dbReference type="CDD" id="cd00082">
    <property type="entry name" value="HisKA"/>
    <property type="match status" value="1"/>
</dbReference>
<feature type="domain" description="Histidine kinase" evidence="8">
    <location>
        <begin position="370"/>
        <end position="602"/>
    </location>
</feature>
<dbReference type="Gene3D" id="3.30.450.20">
    <property type="entry name" value="PAS domain"/>
    <property type="match status" value="2"/>
</dbReference>
<keyword evidence="4" id="KW-1003">Cell membrane</keyword>
<evidence type="ECO:0000256" key="4">
    <source>
        <dbReference type="ARBA" id="ARBA00022475"/>
    </source>
</evidence>
<dbReference type="EMBL" id="BJZO01000067">
    <property type="protein sequence ID" value="GEO82243.1"/>
    <property type="molecule type" value="Genomic_DNA"/>
</dbReference>
<dbReference type="InterPro" id="IPR003594">
    <property type="entry name" value="HATPase_dom"/>
</dbReference>
<dbReference type="PANTHER" id="PTHR43065">
    <property type="entry name" value="SENSOR HISTIDINE KINASE"/>
    <property type="match status" value="1"/>
</dbReference>
<dbReference type="CDD" id="cd00075">
    <property type="entry name" value="HATPase"/>
    <property type="match status" value="1"/>
</dbReference>
<evidence type="ECO:0000256" key="2">
    <source>
        <dbReference type="ARBA" id="ARBA00004651"/>
    </source>
</evidence>
<comment type="caution">
    <text evidence="9">The sequence shown here is derived from an EMBL/GenBank/DDBJ whole genome shotgun (WGS) entry which is preliminary data.</text>
</comment>
<evidence type="ECO:0000256" key="3">
    <source>
        <dbReference type="ARBA" id="ARBA00012438"/>
    </source>
</evidence>
<dbReference type="EC" id="2.7.13.3" evidence="3"/>
<dbReference type="InterPro" id="IPR036890">
    <property type="entry name" value="HATPase_C_sf"/>
</dbReference>
<dbReference type="Proteomes" id="UP000321567">
    <property type="component" value="Unassembled WGS sequence"/>
</dbReference>
<evidence type="ECO:0000256" key="5">
    <source>
        <dbReference type="ARBA" id="ARBA00022553"/>
    </source>
</evidence>
<evidence type="ECO:0000313" key="9">
    <source>
        <dbReference type="EMBL" id="GEO82243.1"/>
    </source>
</evidence>
<dbReference type="InterPro" id="IPR004358">
    <property type="entry name" value="Sig_transdc_His_kin-like_C"/>
</dbReference>
<comment type="catalytic activity">
    <reaction evidence="1">
        <text>ATP + protein L-histidine = ADP + protein N-phospho-L-histidine.</text>
        <dbReference type="EC" id="2.7.13.3"/>
    </reaction>
</comment>
<evidence type="ECO:0000313" key="10">
    <source>
        <dbReference type="Proteomes" id="UP000321567"/>
    </source>
</evidence>
<proteinExistence type="predicted"/>
<keyword evidence="6" id="KW-0812">Transmembrane</keyword>
<dbReference type="PANTHER" id="PTHR43065:SF47">
    <property type="match status" value="1"/>
</dbReference>
<gene>
    <name evidence="9" type="ORF">ROR02_23740</name>
</gene>
<dbReference type="SMART" id="SM00387">
    <property type="entry name" value="HATPase_c"/>
    <property type="match status" value="1"/>
</dbReference>
<dbReference type="AlphaFoldDB" id="A0A512H9W6"/>
<keyword evidence="10" id="KW-1185">Reference proteome</keyword>
<sequence>MSQRWRLFLVLTVALLGLGALVSSGVQLAGIERERSRQSVTQEAKAEIRVRQIRAFVASHVSLLASTAESPSIRHLIEGRPLPADELSGLFLALIRHHPALLQVRLIGPSGWELVRVDRRAEGLVVIGLDDLQNKTDRPYFFKTIALKAGEIFISPLDLNIEHKTIEVPWVPTLRIATPVSFPLLGKNGILVFNLAAQTILDISDTEKTTSNEQRSLLNAEGYWLTGVPKEKRWGFLFNQDATLAKEDPTLWEHLNSCQGGFLHRDHAFIYHQRIDLTQALAEAGTDTESIIAQAPVWFEVISSPVPSFFGDGGGLLALVGLGGPGCALVAWAWSGSIVRQRNAVAQRLRAEQHLVQAQKLAALGELVAGIAHELNTPLGNAVTFISTLCERMHLFRAATSGGRISRAALDTLTDDIDKGLHDAERCLERAAHLIKRFKEIAVDQTGERARTFTLDDYVLELIDTMRPQFKSTPYELDVHLGSSVYMDSYPGPLGQVIVNLITNALLHGLAGRPSGTITVSTERGQAGQVRIIVADNGAGMPAAIRNRIFEPFFTTKPGAGGSGLGLSIVHSIVTNLLGGQLEVESEEGTGTTITVVVPVVAPQRLAPSPDAAASSAPQRSPA</sequence>
<dbReference type="InterPro" id="IPR048760">
    <property type="entry name" value="VP0354-like_sensor_dom"/>
</dbReference>